<feature type="domain" description="Glycosyl transferase family 1" evidence="1">
    <location>
        <begin position="191"/>
        <end position="345"/>
    </location>
</feature>
<dbReference type="AlphaFoldDB" id="A0A1C3K2Z4"/>
<dbReference type="GO" id="GO:0016757">
    <property type="term" value="F:glycosyltransferase activity"/>
    <property type="evidence" value="ECO:0007669"/>
    <property type="project" value="UniProtKB-ARBA"/>
</dbReference>
<proteinExistence type="predicted"/>
<evidence type="ECO:0000259" key="2">
    <source>
        <dbReference type="Pfam" id="PF13579"/>
    </source>
</evidence>
<dbReference type="KEGG" id="odi:ODI_R3765"/>
<organism evidence="3 5">
    <name type="scientific">Orrella dioscoreae</name>
    <dbReference type="NCBI Taxonomy" id="1851544"/>
    <lineage>
        <taxon>Bacteria</taxon>
        <taxon>Pseudomonadati</taxon>
        <taxon>Pseudomonadota</taxon>
        <taxon>Betaproteobacteria</taxon>
        <taxon>Burkholderiales</taxon>
        <taxon>Alcaligenaceae</taxon>
        <taxon>Orrella</taxon>
    </lineage>
</organism>
<reference evidence="3 5" key="1">
    <citation type="submission" date="2016-06" db="EMBL/GenBank/DDBJ databases">
        <authorList>
            <person name="Kjaerup R.B."/>
            <person name="Dalgaard T.S."/>
            <person name="Juul-Madsen H.R."/>
        </authorList>
    </citation>
    <scope>NUCLEOTIDE SEQUENCE [LARGE SCALE GENOMIC DNA]</scope>
    <source>
        <strain evidence="3">Orrdi1</strain>
    </source>
</reference>
<reference evidence="4 5" key="2">
    <citation type="submission" date="2017-08" db="EMBL/GenBank/DDBJ databases">
        <authorList>
            <person name="de Groot N.N."/>
        </authorList>
    </citation>
    <scope>NUCLEOTIDE SEQUENCE [LARGE SCALE GENOMIC DNA]</scope>
    <source>
        <strain evidence="4">Orrdi1</strain>
    </source>
</reference>
<dbReference type="PANTHER" id="PTHR12526">
    <property type="entry name" value="GLYCOSYLTRANSFERASE"/>
    <property type="match status" value="1"/>
</dbReference>
<dbReference type="Pfam" id="PF00534">
    <property type="entry name" value="Glycos_transf_1"/>
    <property type="match status" value="1"/>
</dbReference>
<dbReference type="SUPFAM" id="SSF53756">
    <property type="entry name" value="UDP-Glycosyltransferase/glycogen phosphorylase"/>
    <property type="match status" value="1"/>
</dbReference>
<name>A0A1C3K2Z4_9BURK</name>
<dbReference type="Pfam" id="PF13579">
    <property type="entry name" value="Glyco_trans_4_4"/>
    <property type="match status" value="1"/>
</dbReference>
<keyword evidence="5" id="KW-1185">Reference proteome</keyword>
<feature type="domain" description="Glycosyltransferase subfamily 4-like N-terminal" evidence="2">
    <location>
        <begin position="13"/>
        <end position="171"/>
    </location>
</feature>
<dbReference type="STRING" id="1851544.ODI_01500"/>
<dbReference type="EMBL" id="FLRC01000022">
    <property type="protein sequence ID" value="SBT25873.1"/>
    <property type="molecule type" value="Genomic_DNA"/>
</dbReference>
<dbReference type="RefSeq" id="WP_067754597.1">
    <property type="nucleotide sequence ID" value="NZ_LT907988.1"/>
</dbReference>
<evidence type="ECO:0000313" key="4">
    <source>
        <dbReference type="EMBL" id="SOE51890.1"/>
    </source>
</evidence>
<evidence type="ECO:0000259" key="1">
    <source>
        <dbReference type="Pfam" id="PF00534"/>
    </source>
</evidence>
<dbReference type="CDD" id="cd03820">
    <property type="entry name" value="GT4_AmsD-like"/>
    <property type="match status" value="1"/>
</dbReference>
<evidence type="ECO:0000313" key="3">
    <source>
        <dbReference type="EMBL" id="SBT25873.1"/>
    </source>
</evidence>
<dbReference type="InterPro" id="IPR001296">
    <property type="entry name" value="Glyco_trans_1"/>
</dbReference>
<dbReference type="Gene3D" id="3.40.50.2000">
    <property type="entry name" value="Glycogen Phosphorylase B"/>
    <property type="match status" value="2"/>
</dbReference>
<sequence length="383" mass="40934">MKILLLVSSMHAGGAERVAATLVNAWAERGDAPTLLPTYSSKGSCFYPVSDGVDFVWLADLAGVRGGGPLAAIARLRALRKHIRALRPDVVVSFLTNVNVAAVLATRGLKVPVIVCERTNPVVGKSAGPLLSLARRLTYPFADMVTVQAQATVEPFQRMVPGLRRLEVVPNPLPPELASAPVAARLPAVDARRRIMAMGRLVPEKQFDLLIDVFGLLADANPRWDLCIWGEGPAREALQARIDGLGLADRITLAGRTETPWEVLSQGDAFALTSAVEGFPNVLLEAMALGLPCVAFDCPSGPREMTREGQDALLVAAGDRQGLAQALTRLMQDEALRLALAERAARAARGRYALPAVLGIWDELFAKVGARNARAAVKEGVPQ</sequence>
<dbReference type="OrthoDB" id="570545at2"/>
<dbReference type="Proteomes" id="UP000078558">
    <property type="component" value="Chromosome I"/>
</dbReference>
<accession>A0A1C3K2Z4</accession>
<protein>
    <submittedName>
        <fullName evidence="3">Glycosyl transferase, group 1 family protein</fullName>
    </submittedName>
</protein>
<dbReference type="EMBL" id="LT907988">
    <property type="protein sequence ID" value="SOE51890.1"/>
    <property type="molecule type" value="Genomic_DNA"/>
</dbReference>
<evidence type="ECO:0000313" key="5">
    <source>
        <dbReference type="Proteomes" id="UP000078558"/>
    </source>
</evidence>
<gene>
    <name evidence="3" type="ORF">ODI_01500</name>
    <name evidence="4" type="ORF">ODI_R3765</name>
</gene>
<keyword evidence="3" id="KW-0808">Transferase</keyword>
<dbReference type="InterPro" id="IPR028098">
    <property type="entry name" value="Glyco_trans_4-like_N"/>
</dbReference>